<organism evidence="1">
    <name type="scientific">uncultured Flavobacteriia bacterium</name>
    <dbReference type="NCBI Taxonomy" id="212695"/>
    <lineage>
        <taxon>Bacteria</taxon>
        <taxon>Pseudomonadati</taxon>
        <taxon>Bacteroidota</taxon>
        <taxon>Flavobacteriia</taxon>
        <taxon>environmental samples</taxon>
    </lineage>
</organism>
<accession>H6RDX8</accession>
<dbReference type="SUPFAM" id="SSF55909">
    <property type="entry name" value="Pentein"/>
    <property type="match status" value="1"/>
</dbReference>
<dbReference type="NCBIfam" id="NF046062">
    <property type="entry name" value="citrull_CtlX"/>
    <property type="match status" value="1"/>
</dbReference>
<name>H6RDX8_9BACT</name>
<evidence type="ECO:0000313" key="1">
    <source>
        <dbReference type="EMBL" id="CCF99239.1"/>
    </source>
</evidence>
<gene>
    <name evidence="1" type="ORF">VIS_S3ATA30025</name>
</gene>
<dbReference type="Pfam" id="PF19420">
    <property type="entry name" value="DDAH_eukar"/>
    <property type="match status" value="1"/>
</dbReference>
<dbReference type="PANTHER" id="PTHR43224">
    <property type="entry name" value="AMIDINOTRANSFERASE"/>
    <property type="match status" value="1"/>
</dbReference>
<reference evidence="1" key="2">
    <citation type="submission" date="2012-02" db="EMBL/GenBank/DDBJ databases">
        <authorList>
            <person name="Genoscope - CEA"/>
        </authorList>
    </citation>
    <scope>NUCLEOTIDE SEQUENCE</scope>
</reference>
<sequence length="273" mass="30864">MKQQTNSLFLVRPSNFVFNTETAHSNAFQQVIHESPKAIYQKVDAEFTGFVQTLEAAGVDVHVFEDTKDPVKPDAVFPNNWISCHEDGTLVLYPMCATNRQLERNPDFSAYIKKHFEVKRVLDLSVYEKENRFLEGTGSIIFDHKSKKAYACISPRTDQALFISTCELLGYQPISFHANDSDGKAIYHTNVMLCIAEHFAAICLESISNEEERMHVIESLTESGHQIIEISFAQMYHFAGNMLALESNDGRPLLALSQSAFTSLTNDQKDKIE</sequence>
<dbReference type="PANTHER" id="PTHR43224:SF1">
    <property type="entry name" value="AMIDINOTRANSFERASE"/>
    <property type="match status" value="1"/>
</dbReference>
<protein>
    <submittedName>
        <fullName evidence="1">Amidinotransferase, FN0238 type</fullName>
    </submittedName>
</protein>
<dbReference type="InterPro" id="IPR014541">
    <property type="entry name" value="Amdntrnsf_FN0238"/>
</dbReference>
<proteinExistence type="predicted"/>
<dbReference type="AlphaFoldDB" id="H6RDX8"/>
<keyword evidence="1" id="KW-0808">Transferase</keyword>
<dbReference type="Gene3D" id="3.75.10.10">
    <property type="entry name" value="L-arginine/glycine Amidinotransferase, Chain A"/>
    <property type="match status" value="1"/>
</dbReference>
<dbReference type="EMBL" id="FO117574">
    <property type="protein sequence ID" value="CCF99239.1"/>
    <property type="molecule type" value="Genomic_DNA"/>
</dbReference>
<dbReference type="PIRSF" id="PIRSF028188">
    <property type="entry name" value="Amdntrnsf_FN0238"/>
    <property type="match status" value="1"/>
</dbReference>
<dbReference type="GO" id="GO:0016740">
    <property type="term" value="F:transferase activity"/>
    <property type="evidence" value="ECO:0007669"/>
    <property type="project" value="UniProtKB-KW"/>
</dbReference>
<reference evidence="1" key="1">
    <citation type="journal article" date="2012" name="Environ. Microbiol.">
        <title>Genomic content of uncultured Bacteroidetes from contrasting oceanic provinces in the North Atlantic Ocean.</title>
        <authorList>
            <person name="Gomez-Pereira P.R."/>
            <person name="Schuler M."/>
            <person name="Fuchs B.M."/>
            <person name="Bennke C."/>
            <person name="Teeling H."/>
            <person name="Waldmann J."/>
            <person name="Richter M."/>
            <person name="Barbe V."/>
            <person name="Bataille E."/>
            <person name="Glockner F.O."/>
            <person name="Amann R."/>
        </authorList>
    </citation>
    <scope>NUCLEOTIDE SEQUENCE</scope>
</reference>